<keyword evidence="5" id="KW-0119">Carbohydrate metabolism</keyword>
<dbReference type="InterPro" id="IPR011583">
    <property type="entry name" value="Chitinase_II/V-like_cat"/>
</dbReference>
<protein>
    <recommendedName>
        <fullName evidence="2">chitinase</fullName>
        <ecNumber evidence="2">3.2.1.14</ecNumber>
    </recommendedName>
</protein>
<dbReference type="SUPFAM" id="SSF51055">
    <property type="entry name" value="Carbohydrate binding domain"/>
    <property type="match status" value="1"/>
</dbReference>
<dbReference type="PROSITE" id="PS51175">
    <property type="entry name" value="CBM6"/>
    <property type="match status" value="1"/>
</dbReference>
<evidence type="ECO:0000313" key="11">
    <source>
        <dbReference type="EMBL" id="MDR7088298.1"/>
    </source>
</evidence>
<dbReference type="InterPro" id="IPR003610">
    <property type="entry name" value="CBM5/12"/>
</dbReference>
<keyword evidence="4 7" id="KW-0378">Hydrolase</keyword>
<dbReference type="InterPro" id="IPR001579">
    <property type="entry name" value="Glyco_hydro_18_chit_AS"/>
</dbReference>
<dbReference type="SUPFAM" id="SSF51445">
    <property type="entry name" value="(Trans)glycosidases"/>
    <property type="match status" value="1"/>
</dbReference>
<keyword evidence="3" id="KW-0732">Signal</keyword>
<dbReference type="InterPro" id="IPR050314">
    <property type="entry name" value="Glycosyl_Hydrlase_18"/>
</dbReference>
<proteinExistence type="inferred from homology"/>
<evidence type="ECO:0000259" key="10">
    <source>
        <dbReference type="PROSITE" id="PS51910"/>
    </source>
</evidence>
<dbReference type="Gene3D" id="3.40.5.30">
    <property type="entry name" value="(Trans)glycosidases - domain 2"/>
    <property type="match status" value="1"/>
</dbReference>
<dbReference type="InterPro" id="IPR001223">
    <property type="entry name" value="Glyco_hydro18_cat"/>
</dbReference>
<comment type="caution">
    <text evidence="11">The sequence shown here is derived from an EMBL/GenBank/DDBJ whole genome shotgun (WGS) entry which is preliminary data.</text>
</comment>
<evidence type="ECO:0000256" key="8">
    <source>
        <dbReference type="RuleBase" id="RU004453"/>
    </source>
</evidence>
<comment type="catalytic activity">
    <reaction evidence="1">
        <text>Random endo-hydrolysis of N-acetyl-beta-D-glucosaminide (1-&gt;4)-beta-linkages in chitin and chitodextrins.</text>
        <dbReference type="EC" id="3.2.1.14"/>
    </reaction>
</comment>
<dbReference type="Pfam" id="PF03422">
    <property type="entry name" value="CBM_6"/>
    <property type="match status" value="1"/>
</dbReference>
<dbReference type="RefSeq" id="WP_310067742.1">
    <property type="nucleotide sequence ID" value="NZ_JAVDVX010000001.1"/>
</dbReference>
<evidence type="ECO:0000256" key="4">
    <source>
        <dbReference type="ARBA" id="ARBA00022801"/>
    </source>
</evidence>
<dbReference type="EMBL" id="JAVDVX010000001">
    <property type="protein sequence ID" value="MDR7088298.1"/>
    <property type="molecule type" value="Genomic_DNA"/>
</dbReference>
<evidence type="ECO:0000313" key="12">
    <source>
        <dbReference type="Proteomes" id="UP001253595"/>
    </source>
</evidence>
<name>A0ABU1USY9_9GAMM</name>
<evidence type="ECO:0000256" key="7">
    <source>
        <dbReference type="RuleBase" id="RU000489"/>
    </source>
</evidence>
<dbReference type="SMART" id="SM00495">
    <property type="entry name" value="ChtBD3"/>
    <property type="match status" value="1"/>
</dbReference>
<dbReference type="SMART" id="SM00636">
    <property type="entry name" value="Glyco_18"/>
    <property type="match status" value="1"/>
</dbReference>
<dbReference type="InterPro" id="IPR017853">
    <property type="entry name" value="GH"/>
</dbReference>
<dbReference type="PROSITE" id="PS01095">
    <property type="entry name" value="GH18_1"/>
    <property type="match status" value="1"/>
</dbReference>
<dbReference type="PROSITE" id="PS51910">
    <property type="entry name" value="GH18_2"/>
    <property type="match status" value="1"/>
</dbReference>
<dbReference type="InterPro" id="IPR006584">
    <property type="entry name" value="Cellulose-bd_IV"/>
</dbReference>
<evidence type="ECO:0000256" key="1">
    <source>
        <dbReference type="ARBA" id="ARBA00000822"/>
    </source>
</evidence>
<dbReference type="PANTHER" id="PTHR11177">
    <property type="entry name" value="CHITINASE"/>
    <property type="match status" value="1"/>
</dbReference>
<dbReference type="EC" id="3.2.1.14" evidence="2"/>
<dbReference type="Gene3D" id="2.60.120.260">
    <property type="entry name" value="Galactose-binding domain-like"/>
    <property type="match status" value="1"/>
</dbReference>
<dbReference type="InterPro" id="IPR008979">
    <property type="entry name" value="Galactose-bd-like_sf"/>
</dbReference>
<sequence>MRALHQTNHRSGTIPSAVRQWLCAGLGLIALASFSTIAQAQTKVVGYIPSYKNMPAVIDRTDLSKLTHLNLSFLNPNASGAVTSGGNPVCMEGASASDINYVVNKAHQAGVKVLVSVAGGVLPPCSGNWQTLLQPANRATIVNNLLQFVSTFNLDGLDIDIEGVVLTNIDNAGNYTPFIQALRNGLPAGKLLTSATASYVGGMVPTSSLPYFDFVNIMSYDAIGPGWGPAGVEHSPYSMAVSDINIWKARGLTKQKMVLGVPFYGYGFNGYAAAYDFNSIVSQFGAGAAQADVIGTRCAGCSYITYNGIPTIRSKTQLALQEGSGVMIWELSQDVAGANSLLAAIHSQIGSGGGSSSSTSTSCPAWVSGQNYAAGDKVTYQGGYYIAEYANPGYIPNVSTYFWEPIAASACGATSSSSSSTAAFTRLLQAEAYTAMSGVQLETTTDTGGGQNVGWIDANDWMAHANINFPTNGTYKVEYRVASVSGSRVSLDLNAGAIQLGQVNIPATGGWQTWTTVSHNVSINAGTYSVGIFAPQGGWNLNWIRFTKL</sequence>
<dbReference type="Proteomes" id="UP001253595">
    <property type="component" value="Unassembled WGS sequence"/>
</dbReference>
<evidence type="ECO:0000256" key="5">
    <source>
        <dbReference type="ARBA" id="ARBA00023277"/>
    </source>
</evidence>
<keyword evidence="12" id="KW-1185">Reference proteome</keyword>
<dbReference type="InterPro" id="IPR036573">
    <property type="entry name" value="CBM_sf_5/12"/>
</dbReference>
<dbReference type="Pfam" id="PF00704">
    <property type="entry name" value="Glyco_hydro_18"/>
    <property type="match status" value="1"/>
</dbReference>
<dbReference type="PANTHER" id="PTHR11177:SF317">
    <property type="entry name" value="CHITINASE 12-RELATED"/>
    <property type="match status" value="1"/>
</dbReference>
<feature type="domain" description="GH18" evidence="10">
    <location>
        <begin position="42"/>
        <end position="352"/>
    </location>
</feature>
<feature type="domain" description="CBM6" evidence="9">
    <location>
        <begin position="426"/>
        <end position="547"/>
    </location>
</feature>
<dbReference type="Gene3D" id="3.20.20.80">
    <property type="entry name" value="Glycosidases"/>
    <property type="match status" value="1"/>
</dbReference>
<comment type="similarity">
    <text evidence="8">Belongs to the glycosyl hydrolase 18 family.</text>
</comment>
<dbReference type="SUPFAM" id="SSF49785">
    <property type="entry name" value="Galactose-binding domain-like"/>
    <property type="match status" value="1"/>
</dbReference>
<reference evidence="11 12" key="1">
    <citation type="submission" date="2023-07" db="EMBL/GenBank/DDBJ databases">
        <title>Sorghum-associated microbial communities from plants grown in Nebraska, USA.</title>
        <authorList>
            <person name="Schachtman D."/>
        </authorList>
    </citation>
    <scope>NUCLEOTIDE SEQUENCE [LARGE SCALE GENOMIC DNA]</scope>
    <source>
        <strain evidence="11 12">BE190</strain>
    </source>
</reference>
<dbReference type="InterPro" id="IPR005084">
    <property type="entry name" value="CBM6"/>
</dbReference>
<gene>
    <name evidence="11" type="ORF">J2X05_000301</name>
</gene>
<evidence type="ECO:0000259" key="9">
    <source>
        <dbReference type="PROSITE" id="PS51175"/>
    </source>
</evidence>
<keyword evidence="6 7" id="KW-0326">Glycosidase</keyword>
<organism evidence="11 12">
    <name type="scientific">Cellvibrio fibrivorans</name>
    <dbReference type="NCBI Taxonomy" id="126350"/>
    <lineage>
        <taxon>Bacteria</taxon>
        <taxon>Pseudomonadati</taxon>
        <taxon>Pseudomonadota</taxon>
        <taxon>Gammaproteobacteria</taxon>
        <taxon>Cellvibrionales</taxon>
        <taxon>Cellvibrionaceae</taxon>
        <taxon>Cellvibrio</taxon>
    </lineage>
</organism>
<dbReference type="SMART" id="SM00606">
    <property type="entry name" value="CBD_IV"/>
    <property type="match status" value="1"/>
</dbReference>
<evidence type="ECO:0000256" key="2">
    <source>
        <dbReference type="ARBA" id="ARBA00012729"/>
    </source>
</evidence>
<dbReference type="CDD" id="cd04080">
    <property type="entry name" value="CBM6_cellulase-like"/>
    <property type="match status" value="1"/>
</dbReference>
<evidence type="ECO:0000256" key="6">
    <source>
        <dbReference type="ARBA" id="ARBA00023295"/>
    </source>
</evidence>
<accession>A0ABU1USY9</accession>
<evidence type="ECO:0000256" key="3">
    <source>
        <dbReference type="ARBA" id="ARBA00022729"/>
    </source>
</evidence>
<dbReference type="Gene3D" id="2.10.10.20">
    <property type="entry name" value="Carbohydrate-binding module superfamily 5/12"/>
    <property type="match status" value="1"/>
</dbReference>
<dbReference type="CDD" id="cd12214">
    <property type="entry name" value="ChiA1_BD"/>
    <property type="match status" value="1"/>
</dbReference>